<dbReference type="PANTHER" id="PTHR11358">
    <property type="entry name" value="ARGINASE/AGMATINASE"/>
    <property type="match status" value="1"/>
</dbReference>
<dbReference type="SUPFAM" id="SSF52768">
    <property type="entry name" value="Arginase/deacetylase"/>
    <property type="match status" value="1"/>
</dbReference>
<reference evidence="4 5" key="1">
    <citation type="submission" date="2013-02" db="EMBL/GenBank/DDBJ databases">
        <authorList>
            <person name="Fiebig A."/>
            <person name="Goeker M."/>
            <person name="Klenk H.-P.P."/>
        </authorList>
    </citation>
    <scope>NUCLEOTIDE SEQUENCE [LARGE SCALE GENOMIC DNA]</scope>
    <source>
        <strain evidence="4 5">DSM 19309</strain>
    </source>
</reference>
<organism evidence="4 5">
    <name type="scientific">Rubellimicrobium mesophilum DSM 19309</name>
    <dbReference type="NCBI Taxonomy" id="442562"/>
    <lineage>
        <taxon>Bacteria</taxon>
        <taxon>Pseudomonadati</taxon>
        <taxon>Pseudomonadota</taxon>
        <taxon>Alphaproteobacteria</taxon>
        <taxon>Rhodobacterales</taxon>
        <taxon>Roseobacteraceae</taxon>
        <taxon>Rubellimicrobium</taxon>
    </lineage>
</organism>
<evidence type="ECO:0000256" key="2">
    <source>
        <dbReference type="ARBA" id="ARBA00022801"/>
    </source>
</evidence>
<dbReference type="GO" id="GO:0008783">
    <property type="term" value="F:agmatinase activity"/>
    <property type="evidence" value="ECO:0007669"/>
    <property type="project" value="TreeGrafter"/>
</dbReference>
<keyword evidence="2" id="KW-0378">Hydrolase</keyword>
<accession>A0A017HRV3</accession>
<name>A0A017HRV3_9RHOB</name>
<sequence length="302" mass="31666">MSTLGQMFGARQGATFMGLPEWDGSTVPAVLLGADGCTPYPSVGNYCAGGPAAIRAASAPFDATKHNFDLGAPAFGDRLPADAGDFPIREDDPEGNRTLILDKVTEILAAGAIPVLLGGDDSLPIPMLQALEPHGPLTILQVDAHIDWREEVEGTRWGLSSTMRRASEMPHVERIIQVGQRGIGSARPSDVRDALDWGVRFVPASDPDLVQTALSHIPEGARVAVCFDCDALDPAIMPAVIGRTAGGLTYAQALALLRGTQAKARIAALDLVEFMPARDVDGLGAMTAAQLLCAALGLLSRP</sequence>
<dbReference type="PANTHER" id="PTHR11358:SF26">
    <property type="entry name" value="GUANIDINO ACID HYDROLASE, MITOCHONDRIAL"/>
    <property type="match status" value="1"/>
</dbReference>
<evidence type="ECO:0000256" key="3">
    <source>
        <dbReference type="PROSITE-ProRule" id="PRU00742"/>
    </source>
</evidence>
<dbReference type="RefSeq" id="WP_051521134.1">
    <property type="nucleotide sequence ID" value="NZ_KK088562.1"/>
</dbReference>
<evidence type="ECO:0000256" key="1">
    <source>
        <dbReference type="ARBA" id="ARBA00022723"/>
    </source>
</evidence>
<keyword evidence="1" id="KW-0479">Metal-binding</keyword>
<dbReference type="STRING" id="442562.Rumeso_01350"/>
<dbReference type="GO" id="GO:0033389">
    <property type="term" value="P:putrescine biosynthetic process from arginine, via agmatine"/>
    <property type="evidence" value="ECO:0007669"/>
    <property type="project" value="TreeGrafter"/>
</dbReference>
<dbReference type="EMBL" id="AOSK01000036">
    <property type="protein sequence ID" value="EYD77091.1"/>
    <property type="molecule type" value="Genomic_DNA"/>
</dbReference>
<protein>
    <submittedName>
        <fullName evidence="4">Putative agmatinase</fullName>
    </submittedName>
</protein>
<comment type="similarity">
    <text evidence="3">Belongs to the arginase family.</text>
</comment>
<dbReference type="PIRSF" id="PIRSF036979">
    <property type="entry name" value="Arginase"/>
    <property type="match status" value="1"/>
</dbReference>
<dbReference type="HOGENOM" id="CLU_039478_0_2_5"/>
<dbReference type="InterPro" id="IPR023696">
    <property type="entry name" value="Ureohydrolase_dom_sf"/>
</dbReference>
<evidence type="ECO:0000313" key="4">
    <source>
        <dbReference type="EMBL" id="EYD77091.1"/>
    </source>
</evidence>
<evidence type="ECO:0000313" key="5">
    <source>
        <dbReference type="Proteomes" id="UP000019666"/>
    </source>
</evidence>
<keyword evidence="5" id="KW-1185">Reference proteome</keyword>
<gene>
    <name evidence="4" type="ORF">Rumeso_01350</name>
</gene>
<dbReference type="InterPro" id="IPR006035">
    <property type="entry name" value="Ureohydrolase"/>
</dbReference>
<dbReference type="PROSITE" id="PS51409">
    <property type="entry name" value="ARGINASE_2"/>
    <property type="match status" value="1"/>
</dbReference>
<dbReference type="Proteomes" id="UP000019666">
    <property type="component" value="Unassembled WGS sequence"/>
</dbReference>
<comment type="caution">
    <text evidence="4">The sequence shown here is derived from an EMBL/GenBank/DDBJ whole genome shotgun (WGS) entry which is preliminary data.</text>
</comment>
<proteinExistence type="inferred from homology"/>
<dbReference type="OrthoDB" id="9788689at2"/>
<dbReference type="Gene3D" id="3.40.800.10">
    <property type="entry name" value="Ureohydrolase domain"/>
    <property type="match status" value="1"/>
</dbReference>
<dbReference type="AlphaFoldDB" id="A0A017HRV3"/>
<dbReference type="Pfam" id="PF00491">
    <property type="entry name" value="Arginase"/>
    <property type="match status" value="1"/>
</dbReference>
<dbReference type="GO" id="GO:0046872">
    <property type="term" value="F:metal ion binding"/>
    <property type="evidence" value="ECO:0007669"/>
    <property type="project" value="UniProtKB-KW"/>
</dbReference>